<protein>
    <recommendedName>
        <fullName evidence="4">Nuclear pore complex component</fullName>
    </recommendedName>
</protein>
<organism evidence="2 3">
    <name type="scientific">Curvularia kusanoi</name>
    <name type="common">Cochliobolus kusanoi</name>
    <dbReference type="NCBI Taxonomy" id="90978"/>
    <lineage>
        <taxon>Eukaryota</taxon>
        <taxon>Fungi</taxon>
        <taxon>Dikarya</taxon>
        <taxon>Ascomycota</taxon>
        <taxon>Pezizomycotina</taxon>
        <taxon>Dothideomycetes</taxon>
        <taxon>Pleosporomycetidae</taxon>
        <taxon>Pleosporales</taxon>
        <taxon>Pleosporineae</taxon>
        <taxon>Pleosporaceae</taxon>
        <taxon>Curvularia</taxon>
    </lineage>
</organism>
<feature type="compositionally biased region" description="Low complexity" evidence="1">
    <location>
        <begin position="160"/>
        <end position="206"/>
    </location>
</feature>
<evidence type="ECO:0000313" key="3">
    <source>
        <dbReference type="Proteomes" id="UP000801428"/>
    </source>
</evidence>
<dbReference type="EMBL" id="SWKU01000002">
    <property type="protein sequence ID" value="KAF3009654.1"/>
    <property type="molecule type" value="Genomic_DNA"/>
</dbReference>
<feature type="compositionally biased region" description="Low complexity" evidence="1">
    <location>
        <begin position="1"/>
        <end position="20"/>
    </location>
</feature>
<feature type="region of interest" description="Disordered" evidence="1">
    <location>
        <begin position="1"/>
        <end position="31"/>
    </location>
</feature>
<reference evidence="2" key="1">
    <citation type="submission" date="2019-04" db="EMBL/GenBank/DDBJ databases">
        <title>Sequencing of skin fungus with MAO and IRED activity.</title>
        <authorList>
            <person name="Marsaioli A.J."/>
            <person name="Bonatto J.M.C."/>
            <person name="Reis Junior O."/>
        </authorList>
    </citation>
    <scope>NUCLEOTIDE SEQUENCE</scope>
    <source>
        <strain evidence="2">30M1</strain>
    </source>
</reference>
<dbReference type="Proteomes" id="UP000801428">
    <property type="component" value="Unassembled WGS sequence"/>
</dbReference>
<dbReference type="GO" id="GO:0006606">
    <property type="term" value="P:protein import into nucleus"/>
    <property type="evidence" value="ECO:0007669"/>
    <property type="project" value="TreeGrafter"/>
</dbReference>
<gene>
    <name evidence="2" type="ORF">E8E13_007863</name>
</gene>
<feature type="compositionally biased region" description="Polar residues" evidence="1">
    <location>
        <begin position="142"/>
        <end position="157"/>
    </location>
</feature>
<sequence>MALSMAAPATPQTPSAQTPQLHTPNGTWKHPKFDEITRRQYATTFDEHNVKVVVANASLLAASFFANEVASKMKYLGYAAAPVNALIQHTPYSEWGILAIRLFFVVNVVVACLPLIRRYYPDDIADIPLTPSQRISMGLKPSASSQTPGSSYASPTYVTPPRYSRSTPRSSFSNHGERPLLGSGSPGASLGRSISNSSYSPGLSGSANKRASYGGGSPFSSSLFGDSGSSAAPGTPTPSTGKASVGLNNKWLYEKRRDSPRSAMFT</sequence>
<dbReference type="PANTHER" id="PTHR28003:SF1">
    <property type="entry name" value="NUCLEOPORIN POM34"/>
    <property type="match status" value="1"/>
</dbReference>
<keyword evidence="3" id="KW-1185">Reference proteome</keyword>
<feature type="region of interest" description="Disordered" evidence="1">
    <location>
        <begin position="224"/>
        <end position="247"/>
    </location>
</feature>
<dbReference type="GO" id="GO:0070762">
    <property type="term" value="C:nuclear pore transmembrane ring"/>
    <property type="evidence" value="ECO:0007669"/>
    <property type="project" value="TreeGrafter"/>
</dbReference>
<dbReference type="InterPro" id="IPR012578">
    <property type="entry name" value="Nucl_pore_cmplx"/>
</dbReference>
<name>A0A9P4WE20_CURKU</name>
<accession>A0A9P4WE20</accession>
<proteinExistence type="predicted"/>
<evidence type="ECO:0000256" key="1">
    <source>
        <dbReference type="SAM" id="MobiDB-lite"/>
    </source>
</evidence>
<dbReference type="AlphaFoldDB" id="A0A9P4WE20"/>
<dbReference type="OrthoDB" id="429932at2759"/>
<comment type="caution">
    <text evidence="2">The sequence shown here is derived from an EMBL/GenBank/DDBJ whole genome shotgun (WGS) entry which is preliminary data.</text>
</comment>
<dbReference type="PANTHER" id="PTHR28003">
    <property type="entry name" value="NUCLEOPORIN POM34"/>
    <property type="match status" value="1"/>
</dbReference>
<evidence type="ECO:0008006" key="4">
    <source>
        <dbReference type="Google" id="ProtNLM"/>
    </source>
</evidence>
<feature type="region of interest" description="Disordered" evidence="1">
    <location>
        <begin position="138"/>
        <end position="211"/>
    </location>
</feature>
<dbReference type="Pfam" id="PF08058">
    <property type="entry name" value="NPCC"/>
    <property type="match status" value="1"/>
</dbReference>
<evidence type="ECO:0000313" key="2">
    <source>
        <dbReference type="EMBL" id="KAF3009654.1"/>
    </source>
</evidence>
<dbReference type="GO" id="GO:0005640">
    <property type="term" value="C:nuclear outer membrane"/>
    <property type="evidence" value="ECO:0007669"/>
    <property type="project" value="TreeGrafter"/>
</dbReference>
<dbReference type="GO" id="GO:0030474">
    <property type="term" value="P:spindle pole body duplication"/>
    <property type="evidence" value="ECO:0007669"/>
    <property type="project" value="TreeGrafter"/>
</dbReference>